<dbReference type="InterPro" id="IPR055066">
    <property type="entry name" value="AASDHPPT_N"/>
</dbReference>
<dbReference type="AlphaFoldDB" id="A0AAW3WCP1"/>
<keyword evidence="4" id="KW-0479">Metal-binding</keyword>
<comment type="similarity">
    <text evidence="2">Belongs to the P-Pant transferase superfamily. Gsp/Sfp/HetI/AcpT family.</text>
</comment>
<evidence type="ECO:0000313" key="8">
    <source>
        <dbReference type="EMBL" id="MBC2476632.1"/>
    </source>
</evidence>
<feature type="domain" description="4'-phosphopantetheinyl transferase" evidence="6">
    <location>
        <begin position="129"/>
        <end position="232"/>
    </location>
</feature>
<dbReference type="InterPro" id="IPR050559">
    <property type="entry name" value="P-Pant_transferase_sf"/>
</dbReference>
<dbReference type="InterPro" id="IPR008278">
    <property type="entry name" value="4-PPantetheinyl_Trfase_dom"/>
</dbReference>
<reference evidence="8" key="2">
    <citation type="journal article" date="2022" name="Nat. Biotechnol.">
        <title>Carbon-negative production of acetone and isopropanol by gas fermentation at industrial pilot scale.</title>
        <authorList>
            <person name="Liew F.E."/>
            <person name="Nogle R."/>
            <person name="Abdalla T."/>
            <person name="Rasor B.J."/>
            <person name="Canter C."/>
            <person name="Jensen R.O."/>
            <person name="Wang L."/>
            <person name="Strutz J."/>
            <person name="Chirania P."/>
            <person name="De Tissera S."/>
            <person name="Mueller A.P."/>
            <person name="Ruan Z."/>
            <person name="Gao A."/>
            <person name="Tran L."/>
            <person name="Engle N.L."/>
            <person name="Bromley J.C."/>
            <person name="Daniell J."/>
            <person name="Conrado R."/>
            <person name="Tschaplinski T.J."/>
            <person name="Giannone R.J."/>
            <person name="Hettich R.L."/>
            <person name="Karim A.S."/>
            <person name="Simpson S.D."/>
            <person name="Brown S.D."/>
            <person name="Leang C."/>
            <person name="Jewett M.C."/>
            <person name="Kopke M."/>
        </authorList>
    </citation>
    <scope>NUCLEOTIDE SEQUENCE</scope>
    <source>
        <strain evidence="8">DJ015</strain>
    </source>
</reference>
<dbReference type="GO" id="GO:0008897">
    <property type="term" value="F:holo-[acyl-carrier-protein] synthase activity"/>
    <property type="evidence" value="ECO:0007669"/>
    <property type="project" value="InterPro"/>
</dbReference>
<dbReference type="Gene3D" id="3.90.470.20">
    <property type="entry name" value="4'-phosphopantetheinyl transferase domain"/>
    <property type="match status" value="2"/>
</dbReference>
<dbReference type="SUPFAM" id="SSF56214">
    <property type="entry name" value="4'-phosphopantetheinyl transferase"/>
    <property type="match status" value="2"/>
</dbReference>
<evidence type="ECO:0000256" key="3">
    <source>
        <dbReference type="ARBA" id="ARBA00022679"/>
    </source>
</evidence>
<name>A0AAW3WCP1_CLOBE</name>
<sequence length="236" mass="27560">MNLKKIVIKDIEQLGSNSYLDFDNEELYLYLSSIKNISDPQKLYNYLSISEIEKANNFKFEEDTFRFILGHSLTRSILGKYLGIFPSKLTFKYGDSGKPQLENTEQDIFFNISHSNEFVAIIFSKIRLIGVDIEHIDKNKENEKIVSNFFNKKEIEEYFNLKDSQKIEAFYRYWTCKEAYVKAIGKGLNCSFKSFNVSNIYSKRITIKGKGIGNERWNIKAFNHGEKYVGAVAFYK</sequence>
<dbReference type="GO" id="GO:0005829">
    <property type="term" value="C:cytosol"/>
    <property type="evidence" value="ECO:0007669"/>
    <property type="project" value="TreeGrafter"/>
</dbReference>
<proteinExistence type="inferred from homology"/>
<evidence type="ECO:0000259" key="7">
    <source>
        <dbReference type="Pfam" id="PF22624"/>
    </source>
</evidence>
<comment type="cofactor">
    <cofactor evidence="1">
        <name>Mg(2+)</name>
        <dbReference type="ChEBI" id="CHEBI:18420"/>
    </cofactor>
</comment>
<evidence type="ECO:0000256" key="2">
    <source>
        <dbReference type="ARBA" id="ARBA00010990"/>
    </source>
</evidence>
<comment type="caution">
    <text evidence="8">The sequence shown here is derived from an EMBL/GenBank/DDBJ whole genome shotgun (WGS) entry which is preliminary data.</text>
</comment>
<dbReference type="Pfam" id="PF22624">
    <property type="entry name" value="AASDHPPT_N"/>
    <property type="match status" value="1"/>
</dbReference>
<dbReference type="NCBIfam" id="TIGR00556">
    <property type="entry name" value="pantethn_trn"/>
    <property type="match status" value="1"/>
</dbReference>
<dbReference type="GO" id="GO:0006633">
    <property type="term" value="P:fatty acid biosynthetic process"/>
    <property type="evidence" value="ECO:0007669"/>
    <property type="project" value="InterPro"/>
</dbReference>
<feature type="domain" description="4'-phosphopantetheinyl transferase N-terminal" evidence="7">
    <location>
        <begin position="44"/>
        <end position="121"/>
    </location>
</feature>
<evidence type="ECO:0000313" key="9">
    <source>
        <dbReference type="Proteomes" id="UP001194098"/>
    </source>
</evidence>
<evidence type="ECO:0000256" key="1">
    <source>
        <dbReference type="ARBA" id="ARBA00001946"/>
    </source>
</evidence>
<dbReference type="RefSeq" id="WP_065418157.1">
    <property type="nucleotide sequence ID" value="NZ_JABAGV010000057.1"/>
</dbReference>
<keyword evidence="3 8" id="KW-0808">Transferase</keyword>
<dbReference type="InterPro" id="IPR004568">
    <property type="entry name" value="Ppantetheine-prot_Trfase_dom"/>
</dbReference>
<gene>
    <name evidence="8" type="ORF">HGI39_18345</name>
</gene>
<accession>A0AAW3WCP1</accession>
<evidence type="ECO:0000256" key="5">
    <source>
        <dbReference type="ARBA" id="ARBA00022842"/>
    </source>
</evidence>
<dbReference type="PANTHER" id="PTHR12215:SF10">
    <property type="entry name" value="L-AMINOADIPATE-SEMIALDEHYDE DEHYDROGENASE-PHOSPHOPANTETHEINYL TRANSFERASE"/>
    <property type="match status" value="1"/>
</dbReference>
<organism evidence="8 9">
    <name type="scientific">Clostridium beijerinckii</name>
    <name type="common">Clostridium MP</name>
    <dbReference type="NCBI Taxonomy" id="1520"/>
    <lineage>
        <taxon>Bacteria</taxon>
        <taxon>Bacillati</taxon>
        <taxon>Bacillota</taxon>
        <taxon>Clostridia</taxon>
        <taxon>Eubacteriales</taxon>
        <taxon>Clostridiaceae</taxon>
        <taxon>Clostridium</taxon>
    </lineage>
</organism>
<protein>
    <submittedName>
        <fullName evidence="8">4'-phosphopantetheinyl transferase superfamily protein</fullName>
    </submittedName>
</protein>
<dbReference type="GO" id="GO:0019878">
    <property type="term" value="P:lysine biosynthetic process via aminoadipic acid"/>
    <property type="evidence" value="ECO:0007669"/>
    <property type="project" value="TreeGrafter"/>
</dbReference>
<evidence type="ECO:0000259" key="6">
    <source>
        <dbReference type="Pfam" id="PF01648"/>
    </source>
</evidence>
<dbReference type="InterPro" id="IPR037143">
    <property type="entry name" value="4-PPantetheinyl_Trfase_dom_sf"/>
</dbReference>
<dbReference type="Proteomes" id="UP001194098">
    <property type="component" value="Unassembled WGS sequence"/>
</dbReference>
<evidence type="ECO:0000256" key="4">
    <source>
        <dbReference type="ARBA" id="ARBA00022723"/>
    </source>
</evidence>
<keyword evidence="5" id="KW-0460">Magnesium</keyword>
<dbReference type="GO" id="GO:0000287">
    <property type="term" value="F:magnesium ion binding"/>
    <property type="evidence" value="ECO:0007669"/>
    <property type="project" value="InterPro"/>
</dbReference>
<reference evidence="8" key="1">
    <citation type="submission" date="2020-04" db="EMBL/GenBank/DDBJ databases">
        <authorList>
            <person name="Brown S."/>
        </authorList>
    </citation>
    <scope>NUCLEOTIDE SEQUENCE</scope>
    <source>
        <strain evidence="8">DJ015</strain>
    </source>
</reference>
<dbReference type="PANTHER" id="PTHR12215">
    <property type="entry name" value="PHOSPHOPANTETHEINE TRANSFERASE"/>
    <property type="match status" value="1"/>
</dbReference>
<dbReference type="EMBL" id="JABAGV010000057">
    <property type="protein sequence ID" value="MBC2476632.1"/>
    <property type="molecule type" value="Genomic_DNA"/>
</dbReference>
<dbReference type="Pfam" id="PF01648">
    <property type="entry name" value="ACPS"/>
    <property type="match status" value="1"/>
</dbReference>